<keyword evidence="2 6" id="KW-0813">Transport</keyword>
<dbReference type="NCBIfam" id="NF037979">
    <property type="entry name" value="Na_transp"/>
    <property type="match status" value="1"/>
</dbReference>
<dbReference type="OrthoDB" id="5288028at2"/>
<feature type="transmembrane region" description="Helical" evidence="7">
    <location>
        <begin position="43"/>
        <end position="62"/>
    </location>
</feature>
<evidence type="ECO:0000256" key="4">
    <source>
        <dbReference type="ARBA" id="ARBA00022989"/>
    </source>
</evidence>
<dbReference type="GO" id="GO:0015293">
    <property type="term" value="F:symporter activity"/>
    <property type="evidence" value="ECO:0007669"/>
    <property type="project" value="UniProtKB-KW"/>
</dbReference>
<feature type="transmembrane region" description="Helical" evidence="7">
    <location>
        <begin position="12"/>
        <end position="31"/>
    </location>
</feature>
<keyword evidence="6" id="KW-0769">Symport</keyword>
<feature type="transmembrane region" description="Helical" evidence="7">
    <location>
        <begin position="175"/>
        <end position="195"/>
    </location>
</feature>
<evidence type="ECO:0000256" key="3">
    <source>
        <dbReference type="ARBA" id="ARBA00022692"/>
    </source>
</evidence>
<comment type="caution">
    <text evidence="8">The sequence shown here is derived from an EMBL/GenBank/DDBJ whole genome shotgun (WGS) entry which is preliminary data.</text>
</comment>
<dbReference type="PROSITE" id="PS51257">
    <property type="entry name" value="PROKAR_LIPOPROTEIN"/>
    <property type="match status" value="1"/>
</dbReference>
<sequence length="456" mass="50665">MSSNVRRGAWRTRFGFYLLAIGSACGLGNLWRFPYVVGENGGGAFVLIYVFMSLAIGAPMLINELIMGKTSRRSVLVATQRLSEKAGRGFRWAGRFSVILSIIVLSYYAVISGWVLHFLTQFLISFFSPPEIVTAKTNLAALMSNGWLQFMLASAHLLITIVVVVKGVQEGLEKFISYTMPLFATLVLLLVLRSFSLPSTPEVLRFLFYPDFSKLTWSSLNHAIGHVFFTLSVGFGTMVTFGSYMKEDDHAPTAGFRVTVVDTVISLIAVVMIFPLAFQASNVPLTDPALMFEVLPRYLLGIRGGTLFGLAFFVCLYMAALNASIGLLEVVVSNWVDVQKKMQRGPATWYSGLAALSFAILPALSSSVFKEVRLGGRSLIEALDSLLINWMLPLIALGILMAYNWGTTDKEKELNFVDKDKFVSYTMYPHWYFISRWVAPGVIILGLLMQVLDLFF</sequence>
<dbReference type="PROSITE" id="PS50267">
    <property type="entry name" value="NA_NEUROTRAN_SYMP_3"/>
    <property type="match status" value="1"/>
</dbReference>
<dbReference type="InterPro" id="IPR047218">
    <property type="entry name" value="YocR/YhdH-like"/>
</dbReference>
<dbReference type="SUPFAM" id="SSF161070">
    <property type="entry name" value="SNF-like"/>
    <property type="match status" value="1"/>
</dbReference>
<evidence type="ECO:0000256" key="7">
    <source>
        <dbReference type="SAM" id="Phobius"/>
    </source>
</evidence>
<dbReference type="InterPro" id="IPR000175">
    <property type="entry name" value="Na/ntran_symport"/>
</dbReference>
<name>A0A150WJY2_BDEBC</name>
<dbReference type="PANTHER" id="PTHR42948">
    <property type="entry name" value="TRANSPORTER"/>
    <property type="match status" value="1"/>
</dbReference>
<feature type="transmembrane region" description="Helical" evidence="7">
    <location>
        <begin position="147"/>
        <end position="168"/>
    </location>
</feature>
<feature type="transmembrane region" description="Helical" evidence="7">
    <location>
        <begin position="98"/>
        <end position="127"/>
    </location>
</feature>
<reference evidence="8 9" key="1">
    <citation type="submission" date="2016-03" db="EMBL/GenBank/DDBJ databases">
        <authorList>
            <person name="Ploux O."/>
        </authorList>
    </citation>
    <scope>NUCLEOTIDE SEQUENCE [LARGE SCALE GENOMIC DNA]</scope>
    <source>
        <strain evidence="8 9">R0</strain>
    </source>
</reference>
<feature type="transmembrane region" description="Helical" evidence="7">
    <location>
        <begin position="431"/>
        <end position="452"/>
    </location>
</feature>
<evidence type="ECO:0000256" key="6">
    <source>
        <dbReference type="RuleBase" id="RU003732"/>
    </source>
</evidence>
<keyword evidence="9" id="KW-1185">Reference proteome</keyword>
<feature type="transmembrane region" description="Helical" evidence="7">
    <location>
        <begin position="347"/>
        <end position="367"/>
    </location>
</feature>
<organism evidence="8 9">
    <name type="scientific">Bdellovibrio bacteriovorus</name>
    <dbReference type="NCBI Taxonomy" id="959"/>
    <lineage>
        <taxon>Bacteria</taxon>
        <taxon>Pseudomonadati</taxon>
        <taxon>Bdellovibrionota</taxon>
        <taxon>Bdellovibrionia</taxon>
        <taxon>Bdellovibrionales</taxon>
        <taxon>Pseudobdellovibrionaceae</taxon>
        <taxon>Bdellovibrio</taxon>
    </lineage>
</organism>
<dbReference type="EMBL" id="LUKE01000003">
    <property type="protein sequence ID" value="KYG63994.1"/>
    <property type="molecule type" value="Genomic_DNA"/>
</dbReference>
<protein>
    <recommendedName>
        <fullName evidence="6">Transporter</fullName>
    </recommendedName>
</protein>
<feature type="transmembrane region" description="Helical" evidence="7">
    <location>
        <begin position="387"/>
        <end position="406"/>
    </location>
</feature>
<dbReference type="CDD" id="cd10336">
    <property type="entry name" value="SLC6sbd_Tyt1-Like"/>
    <property type="match status" value="1"/>
</dbReference>
<dbReference type="InterPro" id="IPR037272">
    <property type="entry name" value="SNS_sf"/>
</dbReference>
<dbReference type="PROSITE" id="PS00610">
    <property type="entry name" value="NA_NEUROTRAN_SYMP_1"/>
    <property type="match status" value="1"/>
</dbReference>
<dbReference type="RefSeq" id="WP_061835943.1">
    <property type="nucleotide sequence ID" value="NZ_LUKE01000003.1"/>
</dbReference>
<evidence type="ECO:0000313" key="9">
    <source>
        <dbReference type="Proteomes" id="UP000075320"/>
    </source>
</evidence>
<proteinExistence type="inferred from homology"/>
<accession>A0A150WJY2</accession>
<evidence type="ECO:0000256" key="1">
    <source>
        <dbReference type="ARBA" id="ARBA00004141"/>
    </source>
</evidence>
<gene>
    <name evidence="8" type="ORF">AZI86_14395</name>
</gene>
<keyword evidence="5 7" id="KW-0472">Membrane</keyword>
<feature type="transmembrane region" description="Helical" evidence="7">
    <location>
        <begin position="223"/>
        <end position="244"/>
    </location>
</feature>
<dbReference type="AlphaFoldDB" id="A0A150WJY2"/>
<dbReference type="PANTHER" id="PTHR42948:SF1">
    <property type="entry name" value="TRANSPORTER"/>
    <property type="match status" value="1"/>
</dbReference>
<evidence type="ECO:0000256" key="2">
    <source>
        <dbReference type="ARBA" id="ARBA00022448"/>
    </source>
</evidence>
<dbReference type="Pfam" id="PF00209">
    <property type="entry name" value="SNF"/>
    <property type="match status" value="2"/>
</dbReference>
<evidence type="ECO:0000313" key="8">
    <source>
        <dbReference type="EMBL" id="KYG63994.1"/>
    </source>
</evidence>
<dbReference type="PRINTS" id="PR00176">
    <property type="entry name" value="NANEUSMPORT"/>
</dbReference>
<feature type="transmembrane region" description="Helical" evidence="7">
    <location>
        <begin position="298"/>
        <end position="319"/>
    </location>
</feature>
<evidence type="ECO:0000256" key="5">
    <source>
        <dbReference type="ARBA" id="ARBA00023136"/>
    </source>
</evidence>
<comment type="similarity">
    <text evidence="6">Belongs to the sodium:neurotransmitter symporter (SNF) (TC 2.A.22) family.</text>
</comment>
<keyword evidence="3 6" id="KW-0812">Transmembrane</keyword>
<comment type="subcellular location">
    <subcellularLocation>
        <location evidence="1">Membrane</location>
        <topology evidence="1">Multi-pass membrane protein</topology>
    </subcellularLocation>
</comment>
<dbReference type="GO" id="GO:0016020">
    <property type="term" value="C:membrane"/>
    <property type="evidence" value="ECO:0007669"/>
    <property type="project" value="UniProtKB-SubCell"/>
</dbReference>
<keyword evidence="4 7" id="KW-1133">Transmembrane helix</keyword>
<feature type="transmembrane region" description="Helical" evidence="7">
    <location>
        <begin position="256"/>
        <end position="278"/>
    </location>
</feature>
<dbReference type="Proteomes" id="UP000075320">
    <property type="component" value="Unassembled WGS sequence"/>
</dbReference>